<gene>
    <name evidence="3" type="ORF">D6T69_05645</name>
</gene>
<feature type="domain" description="ATP-grasp" evidence="2">
    <location>
        <begin position="131"/>
        <end position="316"/>
    </location>
</feature>
<keyword evidence="1" id="KW-0067">ATP-binding</keyword>
<dbReference type="InterPro" id="IPR013815">
    <property type="entry name" value="ATP_grasp_subdomain_1"/>
</dbReference>
<dbReference type="Pfam" id="PF08443">
    <property type="entry name" value="RimK"/>
    <property type="match status" value="1"/>
</dbReference>
<evidence type="ECO:0000313" key="3">
    <source>
        <dbReference type="EMBL" id="AZJ35031.1"/>
    </source>
</evidence>
<accession>A0A3Q8RMC6</accession>
<name>A0A3Q8RMC6_9FLAO</name>
<evidence type="ECO:0000259" key="2">
    <source>
        <dbReference type="PROSITE" id="PS50975"/>
    </source>
</evidence>
<evidence type="ECO:0000313" key="4">
    <source>
        <dbReference type="Proteomes" id="UP000274593"/>
    </source>
</evidence>
<dbReference type="InterPro" id="IPR013651">
    <property type="entry name" value="ATP-grasp_RimK-type"/>
</dbReference>
<dbReference type="SUPFAM" id="SSF56059">
    <property type="entry name" value="Glutathione synthetase ATP-binding domain-like"/>
    <property type="match status" value="1"/>
</dbReference>
<evidence type="ECO:0000256" key="1">
    <source>
        <dbReference type="PROSITE-ProRule" id="PRU00409"/>
    </source>
</evidence>
<dbReference type="GO" id="GO:0005524">
    <property type="term" value="F:ATP binding"/>
    <property type="evidence" value="ECO:0007669"/>
    <property type="project" value="UniProtKB-UniRule"/>
</dbReference>
<dbReference type="EMBL" id="CP032548">
    <property type="protein sequence ID" value="AZJ35031.1"/>
    <property type="molecule type" value="Genomic_DNA"/>
</dbReference>
<dbReference type="GO" id="GO:0016879">
    <property type="term" value="F:ligase activity, forming carbon-nitrogen bonds"/>
    <property type="evidence" value="ECO:0007669"/>
    <property type="project" value="TreeGrafter"/>
</dbReference>
<dbReference type="Proteomes" id="UP000274593">
    <property type="component" value="Chromosome"/>
</dbReference>
<dbReference type="AlphaFoldDB" id="A0A3Q8RMC6"/>
<dbReference type="InterPro" id="IPR011761">
    <property type="entry name" value="ATP-grasp"/>
</dbReference>
<organism evidence="3 4">
    <name type="scientific">Tenacibaculum singaporense</name>
    <dbReference type="NCBI Taxonomy" id="2358479"/>
    <lineage>
        <taxon>Bacteria</taxon>
        <taxon>Pseudomonadati</taxon>
        <taxon>Bacteroidota</taxon>
        <taxon>Flavobacteriia</taxon>
        <taxon>Flavobacteriales</taxon>
        <taxon>Flavobacteriaceae</taxon>
        <taxon>Tenacibaculum</taxon>
    </lineage>
</organism>
<sequence length="347" mass="41026">MKKILKKIVRVIFLYRLSNFSMEKNNAKVIIWIPKRGWRYFLSDLAVNDFGWISALSVNKIPFQVYRNKDIGKFKDKTIILNYHRNYLKELKLTNYSNSMKFIIEELESQGNRVIPSSNEVAYWENKNHMSKEFDILNISTPKTYLCKGIKEVLSLNLNYPFLIKEEHSASSMGVHKIENEDVLREIVNDGYFENNEIIIVQELLNMRKDLRVIFAGDKVVHHYWRINNGKEWKPTSTGRGSSVDFENFPEKWRDFLIKEFLKMKLTTGAFDVAWHDDDLDSMPMILEVSPNYQMNPSVTNKEDLNAYGDYKKSLYFNDRSYDYQFIKQTFDIINGIVVNKKNNQKI</sequence>
<keyword evidence="1" id="KW-0547">Nucleotide-binding</keyword>
<dbReference type="PANTHER" id="PTHR21621:SF0">
    <property type="entry name" value="BETA-CITRYLGLUTAMATE SYNTHASE B-RELATED"/>
    <property type="match status" value="1"/>
</dbReference>
<dbReference type="Gene3D" id="3.30.1490.20">
    <property type="entry name" value="ATP-grasp fold, A domain"/>
    <property type="match status" value="1"/>
</dbReference>
<dbReference type="GO" id="GO:0005737">
    <property type="term" value="C:cytoplasm"/>
    <property type="evidence" value="ECO:0007669"/>
    <property type="project" value="TreeGrafter"/>
</dbReference>
<dbReference type="RefSeq" id="WP_125066836.1">
    <property type="nucleotide sequence ID" value="NZ_CP032548.1"/>
</dbReference>
<dbReference type="Gene3D" id="3.30.470.20">
    <property type="entry name" value="ATP-grasp fold, B domain"/>
    <property type="match status" value="1"/>
</dbReference>
<keyword evidence="4" id="KW-1185">Reference proteome</keyword>
<reference evidence="3 4" key="1">
    <citation type="submission" date="2018-09" db="EMBL/GenBank/DDBJ databases">
        <title>Insights into the microbiota of Asian seabass (Lates calcarifer) with tenacibaculosis symptoms and description of sp. nov. Tenacibaculum singaporense.</title>
        <authorList>
            <person name="Miyake S."/>
            <person name="Soh M."/>
            <person name="Azman M.N."/>
            <person name="Ngoh S.Y."/>
            <person name="Orban L."/>
        </authorList>
    </citation>
    <scope>NUCLEOTIDE SEQUENCE [LARGE SCALE GENOMIC DNA]</scope>
    <source>
        <strain evidence="3 4">DSM 106434</strain>
    </source>
</reference>
<dbReference type="PANTHER" id="PTHR21621">
    <property type="entry name" value="RIBOSOMAL PROTEIN S6 MODIFICATION PROTEIN"/>
    <property type="match status" value="1"/>
</dbReference>
<dbReference type="GO" id="GO:0046872">
    <property type="term" value="F:metal ion binding"/>
    <property type="evidence" value="ECO:0007669"/>
    <property type="project" value="InterPro"/>
</dbReference>
<dbReference type="KEGG" id="tsig:D6T69_05645"/>
<proteinExistence type="predicted"/>
<protein>
    <recommendedName>
        <fullName evidence="2">ATP-grasp domain-containing protein</fullName>
    </recommendedName>
</protein>
<dbReference type="PROSITE" id="PS50975">
    <property type="entry name" value="ATP_GRASP"/>
    <property type="match status" value="1"/>
</dbReference>